<accession>A0A1G7ISV2</accession>
<feature type="domain" description="NAD(P)-binding" evidence="2">
    <location>
        <begin position="12"/>
        <end position="136"/>
    </location>
</feature>
<keyword evidence="1" id="KW-0520">NAD</keyword>
<organism evidence="3 4">
    <name type="scientific">Limimaricola pyoseonensis</name>
    <dbReference type="NCBI Taxonomy" id="521013"/>
    <lineage>
        <taxon>Bacteria</taxon>
        <taxon>Pseudomonadati</taxon>
        <taxon>Pseudomonadota</taxon>
        <taxon>Alphaproteobacteria</taxon>
        <taxon>Rhodobacterales</taxon>
        <taxon>Paracoccaceae</taxon>
        <taxon>Limimaricola</taxon>
    </lineage>
</organism>
<dbReference type="Proteomes" id="UP000198922">
    <property type="component" value="Unassembled WGS sequence"/>
</dbReference>
<keyword evidence="4" id="KW-1185">Reference proteome</keyword>
<protein>
    <submittedName>
        <fullName evidence="3">GDP-mannose 4,6 dehydratase</fullName>
    </submittedName>
</protein>
<evidence type="ECO:0000259" key="2">
    <source>
        <dbReference type="Pfam" id="PF16363"/>
    </source>
</evidence>
<evidence type="ECO:0000256" key="1">
    <source>
        <dbReference type="ARBA" id="ARBA00023027"/>
    </source>
</evidence>
<evidence type="ECO:0000313" key="3">
    <source>
        <dbReference type="EMBL" id="SDF15751.1"/>
    </source>
</evidence>
<dbReference type="AlphaFoldDB" id="A0A1G7ISV2"/>
<feature type="non-terminal residue" evidence="3">
    <location>
        <position position="137"/>
    </location>
</feature>
<dbReference type="SUPFAM" id="SSF51735">
    <property type="entry name" value="NAD(P)-binding Rossmann-fold domains"/>
    <property type="match status" value="1"/>
</dbReference>
<dbReference type="STRING" id="521013.SAMN04488567_3515"/>
<dbReference type="InterPro" id="IPR016040">
    <property type="entry name" value="NAD(P)-bd_dom"/>
</dbReference>
<dbReference type="Gene3D" id="3.40.50.720">
    <property type="entry name" value="NAD(P)-binding Rossmann-like Domain"/>
    <property type="match status" value="1"/>
</dbReference>
<dbReference type="Pfam" id="PF16363">
    <property type="entry name" value="GDP_Man_Dehyd"/>
    <property type="match status" value="1"/>
</dbReference>
<dbReference type="RefSeq" id="WP_131802666.1">
    <property type="nucleotide sequence ID" value="NZ_FNAT01000008.1"/>
</dbReference>
<dbReference type="OrthoDB" id="9801785at2"/>
<evidence type="ECO:0000313" key="4">
    <source>
        <dbReference type="Proteomes" id="UP000198922"/>
    </source>
</evidence>
<dbReference type="InterPro" id="IPR036291">
    <property type="entry name" value="NAD(P)-bd_dom_sf"/>
</dbReference>
<dbReference type="PANTHER" id="PTHR43574">
    <property type="entry name" value="EPIMERASE-RELATED"/>
    <property type="match status" value="1"/>
</dbReference>
<reference evidence="4" key="1">
    <citation type="submission" date="2016-10" db="EMBL/GenBank/DDBJ databases">
        <authorList>
            <person name="Varghese N."/>
            <person name="Submissions S."/>
        </authorList>
    </citation>
    <scope>NUCLEOTIDE SEQUENCE [LARGE SCALE GENOMIC DNA]</scope>
    <source>
        <strain evidence="4">DSM 21424</strain>
    </source>
</reference>
<proteinExistence type="predicted"/>
<dbReference type="EMBL" id="FNAT01000008">
    <property type="protein sequence ID" value="SDF15751.1"/>
    <property type="molecule type" value="Genomic_DNA"/>
</dbReference>
<name>A0A1G7ISV2_9RHOB</name>
<gene>
    <name evidence="3" type="ORF">SAMN04488567_3515</name>
</gene>
<sequence length="137" mass="14798">MTDHASPSRRALITGSAGFIGYHLARRLLAEGWQVTGLDAMTDYYEVALKRARHAALAENPGFTAVEGRIEEAGLLDRLVAETRPEIVVHLAAQAGVRHSIDAPESYVEANLIGSFRLIEALRATPCAHLMMASTSS</sequence>